<dbReference type="HOGENOM" id="CLU_667282_0_0_1"/>
<feature type="compositionally biased region" description="Polar residues" evidence="1">
    <location>
        <begin position="95"/>
        <end position="110"/>
    </location>
</feature>
<dbReference type="InParanoid" id="A0A067N109"/>
<dbReference type="Proteomes" id="UP000027195">
    <property type="component" value="Unassembled WGS sequence"/>
</dbReference>
<feature type="compositionally biased region" description="Polar residues" evidence="1">
    <location>
        <begin position="273"/>
        <end position="287"/>
    </location>
</feature>
<feature type="region of interest" description="Disordered" evidence="1">
    <location>
        <begin position="79"/>
        <end position="130"/>
    </location>
</feature>
<dbReference type="OrthoDB" id="3266915at2759"/>
<dbReference type="STRING" id="930990.A0A067N109"/>
<keyword evidence="3" id="KW-1185">Reference proteome</keyword>
<reference evidence="3" key="1">
    <citation type="journal article" date="2014" name="Proc. Natl. Acad. Sci. U.S.A.">
        <title>Extensive sampling of basidiomycete genomes demonstrates inadequacy of the white-rot/brown-rot paradigm for wood decay fungi.</title>
        <authorList>
            <person name="Riley R."/>
            <person name="Salamov A.A."/>
            <person name="Brown D.W."/>
            <person name="Nagy L.G."/>
            <person name="Floudas D."/>
            <person name="Held B.W."/>
            <person name="Levasseur A."/>
            <person name="Lombard V."/>
            <person name="Morin E."/>
            <person name="Otillar R."/>
            <person name="Lindquist E.A."/>
            <person name="Sun H."/>
            <person name="LaButti K.M."/>
            <person name="Schmutz J."/>
            <person name="Jabbour D."/>
            <person name="Luo H."/>
            <person name="Baker S.E."/>
            <person name="Pisabarro A.G."/>
            <person name="Walton J.D."/>
            <person name="Blanchette R.A."/>
            <person name="Henrissat B."/>
            <person name="Martin F."/>
            <person name="Cullen D."/>
            <person name="Hibbett D.S."/>
            <person name="Grigoriev I.V."/>
        </authorList>
    </citation>
    <scope>NUCLEOTIDE SEQUENCE [LARGE SCALE GENOMIC DNA]</scope>
    <source>
        <strain evidence="3">FD-172 SS1</strain>
    </source>
</reference>
<evidence type="ECO:0000313" key="3">
    <source>
        <dbReference type="Proteomes" id="UP000027195"/>
    </source>
</evidence>
<evidence type="ECO:0000256" key="1">
    <source>
        <dbReference type="SAM" id="MobiDB-lite"/>
    </source>
</evidence>
<sequence>MDRDLPSSSTRRVFAKTPGPGAALNRTSTKENAATQLLARTGKGKRFVVFSPEKQVAGSSQPAGKTIEGITITTTFTKGAKLTPRKGPLDDKTNKTPFVSRSNLPQTPSPQKCGASPSLESMKPGVPQTVLRPSSMRKSLRFRTSAGKEFTTPEASGRRPHWDIEDISLEAGQTSVTGMEAVSVLPDEDDFELEYMPPTSIELPFDPPCDMPDYRTLGATLRNFTVIPCEETALDWGEVQTSTEVADETWEQLPLLKLEDEDPFPRPKLVATPVSTPKATPQATKKATQIPRLTVTRPVTRSSAQPKPTPPAPGPRLRPRITAPSKVAKPPATRPAPPVTARRVSAVALRNAPMRPANISRIGTAGRPIGAVAGKNSKAAAARRVSVNMLEDFVPELLLETQVVGDDFMFCL</sequence>
<accession>A0A067N109</accession>
<organism evidence="2 3">
    <name type="scientific">Botryobasidium botryosum (strain FD-172 SS1)</name>
    <dbReference type="NCBI Taxonomy" id="930990"/>
    <lineage>
        <taxon>Eukaryota</taxon>
        <taxon>Fungi</taxon>
        <taxon>Dikarya</taxon>
        <taxon>Basidiomycota</taxon>
        <taxon>Agaricomycotina</taxon>
        <taxon>Agaricomycetes</taxon>
        <taxon>Cantharellales</taxon>
        <taxon>Botryobasidiaceae</taxon>
        <taxon>Botryobasidium</taxon>
    </lineage>
</organism>
<proteinExistence type="predicted"/>
<protein>
    <submittedName>
        <fullName evidence="2">Uncharacterized protein</fullName>
    </submittedName>
</protein>
<feature type="region of interest" description="Disordered" evidence="1">
    <location>
        <begin position="264"/>
        <end position="341"/>
    </location>
</feature>
<dbReference type="AlphaFoldDB" id="A0A067N109"/>
<feature type="compositionally biased region" description="Pro residues" evidence="1">
    <location>
        <begin position="307"/>
        <end position="316"/>
    </location>
</feature>
<gene>
    <name evidence="2" type="ORF">BOTBODRAFT_26124</name>
</gene>
<name>A0A067N109_BOTB1</name>
<feature type="compositionally biased region" description="Polar residues" evidence="1">
    <location>
        <begin position="1"/>
        <end position="11"/>
    </location>
</feature>
<evidence type="ECO:0000313" key="2">
    <source>
        <dbReference type="EMBL" id="KDQ21693.1"/>
    </source>
</evidence>
<feature type="region of interest" description="Disordered" evidence="1">
    <location>
        <begin position="1"/>
        <end position="32"/>
    </location>
</feature>
<dbReference type="EMBL" id="KL198016">
    <property type="protein sequence ID" value="KDQ21693.1"/>
    <property type="molecule type" value="Genomic_DNA"/>
</dbReference>